<dbReference type="FunFam" id="3.50.50.60:FF:000145">
    <property type="entry name" value="tRNA uridine 5-carboxymethylaminomethyl modification enzyme"/>
    <property type="match status" value="1"/>
</dbReference>
<dbReference type="AlphaFoldDB" id="A0A0E9NG73"/>
<evidence type="ECO:0000256" key="3">
    <source>
        <dbReference type="ARBA" id="ARBA00022630"/>
    </source>
</evidence>
<dbReference type="Gene3D" id="1.10.150.570">
    <property type="entry name" value="GidA associated domain, C-terminal subdomain"/>
    <property type="match status" value="1"/>
</dbReference>
<accession>A0A0E9NG73</accession>
<proteinExistence type="inferred from homology"/>
<dbReference type="InterPro" id="IPR040131">
    <property type="entry name" value="MnmG_N"/>
</dbReference>
<dbReference type="STRING" id="698492.A0A0E9NG73"/>
<keyword evidence="9" id="KW-1185">Reference proteome</keyword>
<dbReference type="InterPro" id="IPR044920">
    <property type="entry name" value="MnmG_C_subdom_sf"/>
</dbReference>
<evidence type="ECO:0000256" key="4">
    <source>
        <dbReference type="ARBA" id="ARBA00022694"/>
    </source>
</evidence>
<dbReference type="OrthoDB" id="3329at2759"/>
<evidence type="ECO:0000313" key="8">
    <source>
        <dbReference type="EMBL" id="GAO48696.1"/>
    </source>
</evidence>
<dbReference type="SMART" id="SM01228">
    <property type="entry name" value="GIDA_assoc_3"/>
    <property type="match status" value="1"/>
</dbReference>
<dbReference type="GO" id="GO:0070899">
    <property type="term" value="P:mitochondrial tRNA wobble uridine modification"/>
    <property type="evidence" value="ECO:0007669"/>
    <property type="project" value="UniProtKB-ARBA"/>
</dbReference>
<dbReference type="PROSITE" id="PS01281">
    <property type="entry name" value="GIDA_2"/>
    <property type="match status" value="1"/>
</dbReference>
<comment type="cofactor">
    <cofactor evidence="1">
        <name>FAD</name>
        <dbReference type="ChEBI" id="CHEBI:57692"/>
    </cofactor>
</comment>
<name>A0A0E9NG73_SAICN</name>
<comment type="function">
    <text evidence="6">Component of the MSS1-MTO1 complex that catalyzes the 5-carboxymethylaminomethyluridine (cmnm(5)U) modification at the 34th wobble position (U34) of mitochondrial tRNAs.</text>
</comment>
<dbReference type="Pfam" id="PF13932">
    <property type="entry name" value="SAM_GIDA_C"/>
    <property type="match status" value="1"/>
</dbReference>
<dbReference type="InterPro" id="IPR026904">
    <property type="entry name" value="MnmG_C"/>
</dbReference>
<comment type="caution">
    <text evidence="8">The sequence shown here is derived from an EMBL/GenBank/DDBJ whole genome shotgun (WGS) entry which is preliminary data.</text>
</comment>
<reference evidence="8 9" key="3">
    <citation type="journal article" date="2015" name="Genome Announc.">
        <title>Draft Genome Sequence of the Archiascomycetous Yeast Saitoella complicata.</title>
        <authorList>
            <person name="Yamauchi K."/>
            <person name="Kondo S."/>
            <person name="Hamamoto M."/>
            <person name="Takahashi Y."/>
            <person name="Ogura Y."/>
            <person name="Hayashi T."/>
            <person name="Nishida H."/>
        </authorList>
    </citation>
    <scope>NUCLEOTIDE SEQUENCE [LARGE SCALE GENOMIC DNA]</scope>
    <source>
        <strain evidence="8 9">NRRL Y-17804</strain>
    </source>
</reference>
<dbReference type="FunFam" id="1.10.150.570:FF:000001">
    <property type="entry name" value="tRNA uridine 5-carboxymethylaminomethyl modification enzyme MnmG"/>
    <property type="match status" value="1"/>
</dbReference>
<dbReference type="PROSITE" id="PS01280">
    <property type="entry name" value="GIDA_1"/>
    <property type="match status" value="1"/>
</dbReference>
<dbReference type="FunFam" id="3.50.50.60:FF:000002">
    <property type="entry name" value="tRNA uridine 5-carboxymethylaminomethyl modification enzyme MnmG"/>
    <property type="match status" value="1"/>
</dbReference>
<sequence>MFARRPAVSFKVSVAYRPLIRLRRSLATTTSTLPYDVVVIGGGHAGSEASAGAARAGARTLLITQKLETIGEMSCNPSFGGIGKGTLVREVDALDGVCGKVCDKAGVQFRVLNVSKGPAVWGPRAQMDRKLYKKHMQETLFNYPNLSIMAGSVHDIVVEHDAAAEGSEDRVPGQYGKITGVKLESGEIIPTSHVVVTTGTFLGGEIHIGLEAYPAGRIGDEASLGLSKSLKDAGFELGRLKTGTPPRLDGKTIDYTNLERQDGDEPPRPFSFMNTEVAVSTADQLPCWMTRTNEATHEIIRNNLDKSIHIRETVKGPRYCPSIESKIIRFASKDSHRIWLEPEGFDTDVVYPNGISMTLPVDIQEQMLRTIPGLKNVTMTRPGYGVEYDYVDPRELRPTLETKRICGLWLAGQINGTTGYEEAAAQGVLAGINAGLAAQHKEPITISRAQAYIGVLVDDLVTKGVEEPYRMFTSRSEFRLSVRADNADLRLTEIGRAAGVVSDERWDVYQREKALLDLGMAALEKEKLTPQEWAEKGFQIGQDGQRRSARQLLTGPKVTIEDFIQHIPVLATIAPHLRERLDREASYAFHIRRQEKDIRFMMASDESLKLPLNLDYESLTGLSAEEKHVLSTIRPQNLGMAKRLQGVTPGALLSLLRYVQKEGRKPAELSEASA</sequence>
<dbReference type="SUPFAM" id="SSF51905">
    <property type="entry name" value="FAD/NAD(P)-binding domain"/>
    <property type="match status" value="1"/>
</dbReference>
<keyword evidence="3" id="KW-0285">Flavoprotein</keyword>
<keyword evidence="4" id="KW-0819">tRNA processing</keyword>
<evidence type="ECO:0000256" key="2">
    <source>
        <dbReference type="ARBA" id="ARBA00007653"/>
    </source>
</evidence>
<evidence type="ECO:0000256" key="1">
    <source>
        <dbReference type="ARBA" id="ARBA00001974"/>
    </source>
</evidence>
<dbReference type="InterPro" id="IPR020595">
    <property type="entry name" value="MnmG-rel_CS"/>
</dbReference>
<dbReference type="Gene3D" id="3.50.50.60">
    <property type="entry name" value="FAD/NAD(P)-binding domain"/>
    <property type="match status" value="2"/>
</dbReference>
<organism evidence="8 9">
    <name type="scientific">Saitoella complicata (strain BCRC 22490 / CBS 7301 / JCM 7358 / NBRC 10748 / NRRL Y-17804)</name>
    <dbReference type="NCBI Taxonomy" id="698492"/>
    <lineage>
        <taxon>Eukaryota</taxon>
        <taxon>Fungi</taxon>
        <taxon>Dikarya</taxon>
        <taxon>Ascomycota</taxon>
        <taxon>Taphrinomycotina</taxon>
        <taxon>Taphrinomycotina incertae sedis</taxon>
        <taxon>Saitoella</taxon>
    </lineage>
</organism>
<dbReference type="InterPro" id="IPR002218">
    <property type="entry name" value="MnmG-rel"/>
</dbReference>
<feature type="domain" description="tRNA uridine 5-carboxymethylaminomethyl modification enzyme C-terminal subdomain" evidence="7">
    <location>
        <begin position="585"/>
        <end position="657"/>
    </location>
</feature>
<dbReference type="Pfam" id="PF21680">
    <property type="entry name" value="GIDA_C_1st"/>
    <property type="match status" value="1"/>
</dbReference>
<dbReference type="InterPro" id="IPR036188">
    <property type="entry name" value="FAD/NAD-bd_sf"/>
</dbReference>
<dbReference type="GO" id="GO:0050660">
    <property type="term" value="F:flavin adenine dinucleotide binding"/>
    <property type="evidence" value="ECO:0007669"/>
    <property type="project" value="InterPro"/>
</dbReference>
<dbReference type="Pfam" id="PF01134">
    <property type="entry name" value="GIDA"/>
    <property type="match status" value="1"/>
</dbReference>
<dbReference type="GO" id="GO:0030488">
    <property type="term" value="P:tRNA methylation"/>
    <property type="evidence" value="ECO:0007669"/>
    <property type="project" value="TreeGrafter"/>
</dbReference>
<reference evidence="8 9" key="1">
    <citation type="journal article" date="2011" name="J. Gen. Appl. Microbiol.">
        <title>Draft genome sequencing of the enigmatic yeast Saitoella complicata.</title>
        <authorList>
            <person name="Nishida H."/>
            <person name="Hamamoto M."/>
            <person name="Sugiyama J."/>
        </authorList>
    </citation>
    <scope>NUCLEOTIDE SEQUENCE [LARGE SCALE GENOMIC DNA]</scope>
    <source>
        <strain evidence="8 9">NRRL Y-17804</strain>
    </source>
</reference>
<evidence type="ECO:0000256" key="5">
    <source>
        <dbReference type="ARBA" id="ARBA00022827"/>
    </source>
</evidence>
<keyword evidence="5" id="KW-0274">FAD</keyword>
<comment type="similarity">
    <text evidence="2">Belongs to the MnmG family.</text>
</comment>
<dbReference type="RefSeq" id="XP_019023026.1">
    <property type="nucleotide sequence ID" value="XM_019171938.1"/>
</dbReference>
<evidence type="ECO:0000259" key="7">
    <source>
        <dbReference type="SMART" id="SM01228"/>
    </source>
</evidence>
<reference evidence="8 9" key="2">
    <citation type="journal article" date="2014" name="J. Gen. Appl. Microbiol.">
        <title>The early diverging ascomycetous budding yeast Saitoella complicata has three histone deacetylases belonging to the Clr6, Hos2, and Rpd3 lineages.</title>
        <authorList>
            <person name="Nishida H."/>
            <person name="Matsumoto T."/>
            <person name="Kondo S."/>
            <person name="Hamamoto M."/>
            <person name="Yoshikawa H."/>
        </authorList>
    </citation>
    <scope>NUCLEOTIDE SEQUENCE [LARGE SCALE GENOMIC DNA]</scope>
    <source>
        <strain evidence="8 9">NRRL Y-17804</strain>
    </source>
</reference>
<dbReference type="InterPro" id="IPR049312">
    <property type="entry name" value="GIDA_C_N"/>
</dbReference>
<gene>
    <name evidence="8" type="ORF">G7K_2866-t1</name>
</gene>
<dbReference type="OMA" id="CNPAMGG"/>
<dbReference type="EMBL" id="BACD03000016">
    <property type="protein sequence ID" value="GAO48696.1"/>
    <property type="molecule type" value="Genomic_DNA"/>
</dbReference>
<dbReference type="HAMAP" id="MF_00129">
    <property type="entry name" value="MnmG_GidA"/>
    <property type="match status" value="1"/>
</dbReference>
<dbReference type="Proteomes" id="UP000033140">
    <property type="component" value="Unassembled WGS sequence"/>
</dbReference>
<dbReference type="GO" id="GO:0005739">
    <property type="term" value="C:mitochondrion"/>
    <property type="evidence" value="ECO:0007669"/>
    <property type="project" value="GOC"/>
</dbReference>
<evidence type="ECO:0000256" key="6">
    <source>
        <dbReference type="ARBA" id="ARBA00054993"/>
    </source>
</evidence>
<dbReference type="InterPro" id="IPR047001">
    <property type="entry name" value="MnmG_C_subdom"/>
</dbReference>
<evidence type="ECO:0000313" key="9">
    <source>
        <dbReference type="Proteomes" id="UP000033140"/>
    </source>
</evidence>
<protein>
    <recommendedName>
        <fullName evidence="7">tRNA uridine 5-carboxymethylaminomethyl modification enzyme C-terminal subdomain domain-containing protein</fullName>
    </recommendedName>
</protein>
<dbReference type="NCBIfam" id="TIGR00136">
    <property type="entry name" value="mnmG_gidA"/>
    <property type="match status" value="1"/>
</dbReference>
<dbReference type="InterPro" id="IPR004416">
    <property type="entry name" value="MnmG"/>
</dbReference>
<dbReference type="PANTHER" id="PTHR11806:SF0">
    <property type="entry name" value="PROTEIN MTO1 HOMOLOG, MITOCHONDRIAL"/>
    <property type="match status" value="1"/>
</dbReference>
<dbReference type="PANTHER" id="PTHR11806">
    <property type="entry name" value="GLUCOSE INHIBITED DIVISION PROTEIN A"/>
    <property type="match status" value="1"/>
</dbReference>